<sequence>MERLHLGGGDRGLTAWSSSGACRCGESRVEDVADRMNPGGAAWIATQAEQSAGWSAFAGLGQWLRWTQ</sequence>
<organism evidence="1 2">
    <name type="scientific">Rhizobium fredii</name>
    <name type="common">Sinorhizobium fredii</name>
    <dbReference type="NCBI Taxonomy" id="380"/>
    <lineage>
        <taxon>Bacteria</taxon>
        <taxon>Pseudomonadati</taxon>
        <taxon>Pseudomonadota</taxon>
        <taxon>Alphaproteobacteria</taxon>
        <taxon>Hyphomicrobiales</taxon>
        <taxon>Rhizobiaceae</taxon>
        <taxon>Sinorhizobium/Ensifer group</taxon>
        <taxon>Sinorhizobium</taxon>
    </lineage>
</organism>
<dbReference type="AlphaFoldDB" id="A0A2L0H1P0"/>
<protein>
    <submittedName>
        <fullName evidence="1">Uncharacterized protein</fullName>
    </submittedName>
</protein>
<name>A0A2L0H1P0_RHIFR</name>
<evidence type="ECO:0000313" key="2">
    <source>
        <dbReference type="Proteomes" id="UP000239340"/>
    </source>
</evidence>
<reference evidence="1 2" key="1">
    <citation type="submission" date="2017-10" db="EMBL/GenBank/DDBJ databases">
        <title>Analysis of the genome sequences of Rhizobium populations associated to common bean (phaseolus vulgaris).</title>
        <authorList>
            <person name="Bustos P."/>
            <person name="Santamaria R.I."/>
            <person name="Miranda-Sanchez F."/>
            <person name="Perez-Carrascal O."/>
            <person name="Juarez S."/>
            <person name="Lozano L."/>
            <person name="Martinez-Flores I."/>
            <person name="Vinuesa P."/>
            <person name="Martinez-Romero E."/>
            <person name="Cevallos M.A."/>
            <person name="Romero D."/>
            <person name="Davila G."/>
            <person name="Gonzalez V."/>
        </authorList>
    </citation>
    <scope>NUCLEOTIDE SEQUENCE [LARGE SCALE GENOMIC DNA]</scope>
    <source>
        <strain evidence="1 2">NXT3</strain>
    </source>
</reference>
<proteinExistence type="predicted"/>
<dbReference type="Proteomes" id="UP000239340">
    <property type="component" value="Chromosome"/>
</dbReference>
<dbReference type="EMBL" id="CP024307">
    <property type="protein sequence ID" value="AUX75391.1"/>
    <property type="molecule type" value="Genomic_DNA"/>
</dbReference>
<dbReference type="PROSITE" id="PS51257">
    <property type="entry name" value="PROKAR_LIPOPROTEIN"/>
    <property type="match status" value="1"/>
</dbReference>
<accession>A0A2L0H1P0</accession>
<evidence type="ECO:0000313" key="1">
    <source>
        <dbReference type="EMBL" id="AUX75391.1"/>
    </source>
</evidence>
<gene>
    <name evidence="1" type="ORF">NXT3_CH00794</name>
</gene>